<feature type="domain" description="DUF5641" evidence="2">
    <location>
        <begin position="57"/>
        <end position="149"/>
    </location>
</feature>
<dbReference type="AlphaFoldDB" id="A0ABD0WJC3"/>
<comment type="caution">
    <text evidence="3">The sequence shown here is derived from an EMBL/GenBank/DDBJ whole genome shotgun (WGS) entry which is preliminary data.</text>
</comment>
<evidence type="ECO:0000259" key="2">
    <source>
        <dbReference type="Pfam" id="PF18701"/>
    </source>
</evidence>
<organism evidence="3 4">
    <name type="scientific">Umbra pygmaea</name>
    <name type="common">Eastern mudminnow</name>
    <dbReference type="NCBI Taxonomy" id="75934"/>
    <lineage>
        <taxon>Eukaryota</taxon>
        <taxon>Metazoa</taxon>
        <taxon>Chordata</taxon>
        <taxon>Craniata</taxon>
        <taxon>Vertebrata</taxon>
        <taxon>Euteleostomi</taxon>
        <taxon>Actinopterygii</taxon>
        <taxon>Neopterygii</taxon>
        <taxon>Teleostei</taxon>
        <taxon>Protacanthopterygii</taxon>
        <taxon>Esociformes</taxon>
        <taxon>Umbridae</taxon>
        <taxon>Umbra</taxon>
    </lineage>
</organism>
<feature type="coiled-coil region" evidence="1">
    <location>
        <begin position="162"/>
        <end position="189"/>
    </location>
</feature>
<sequence>MTVLMEVEGILNSKPLGYVSSDIADSDPITPNLLLMGRRDASLPQAVYGSSDLLGRRRWKHSQVIADHFWGQFTRRYLPNLQLRQKWQKSTQDIAVGQVVMVIDSQLPRAMWPIGKVTRVIPSSDGRIRVAEVNIKGNSYTRPVAKLIELPKMPDDGCWKLSTGIERNLVNALEEIKDLEQKMEDHQSSKDLITYLGTIDNITL</sequence>
<evidence type="ECO:0000313" key="3">
    <source>
        <dbReference type="EMBL" id="KAL0973497.1"/>
    </source>
</evidence>
<dbReference type="EMBL" id="JAGEUA010000006">
    <property type="protein sequence ID" value="KAL0973497.1"/>
    <property type="molecule type" value="Genomic_DNA"/>
</dbReference>
<dbReference type="PANTHER" id="PTHR47331">
    <property type="entry name" value="PHD-TYPE DOMAIN-CONTAINING PROTEIN"/>
    <property type="match status" value="1"/>
</dbReference>
<accession>A0ABD0WJC3</accession>
<protein>
    <recommendedName>
        <fullName evidence="2">DUF5641 domain-containing protein</fullName>
    </recommendedName>
</protein>
<evidence type="ECO:0000256" key="1">
    <source>
        <dbReference type="SAM" id="Coils"/>
    </source>
</evidence>
<keyword evidence="1" id="KW-0175">Coiled coil</keyword>
<dbReference type="Pfam" id="PF18701">
    <property type="entry name" value="DUF5641"/>
    <property type="match status" value="1"/>
</dbReference>
<gene>
    <name evidence="3" type="ORF">UPYG_G00204780</name>
</gene>
<dbReference type="Proteomes" id="UP001557470">
    <property type="component" value="Unassembled WGS sequence"/>
</dbReference>
<proteinExistence type="predicted"/>
<evidence type="ECO:0000313" key="4">
    <source>
        <dbReference type="Proteomes" id="UP001557470"/>
    </source>
</evidence>
<keyword evidence="4" id="KW-1185">Reference proteome</keyword>
<reference evidence="3 4" key="1">
    <citation type="submission" date="2024-06" db="EMBL/GenBank/DDBJ databases">
        <authorList>
            <person name="Pan Q."/>
            <person name="Wen M."/>
            <person name="Jouanno E."/>
            <person name="Zahm M."/>
            <person name="Klopp C."/>
            <person name="Cabau C."/>
            <person name="Louis A."/>
            <person name="Berthelot C."/>
            <person name="Parey E."/>
            <person name="Roest Crollius H."/>
            <person name="Montfort J."/>
            <person name="Robinson-Rechavi M."/>
            <person name="Bouchez O."/>
            <person name="Lampietro C."/>
            <person name="Lopez Roques C."/>
            <person name="Donnadieu C."/>
            <person name="Postlethwait J."/>
            <person name="Bobe J."/>
            <person name="Verreycken H."/>
            <person name="Guiguen Y."/>
        </authorList>
    </citation>
    <scope>NUCLEOTIDE SEQUENCE [LARGE SCALE GENOMIC DNA]</scope>
    <source>
        <strain evidence="3">Up_M1</strain>
        <tissue evidence="3">Testis</tissue>
    </source>
</reference>
<dbReference type="InterPro" id="IPR040676">
    <property type="entry name" value="DUF5641"/>
</dbReference>
<name>A0ABD0WJC3_UMBPY</name>